<dbReference type="PANTHER" id="PTHR10629:SF52">
    <property type="entry name" value="DNA (CYTOSINE-5)-METHYLTRANSFERASE 1"/>
    <property type="match status" value="1"/>
</dbReference>
<organism evidence="7 8">
    <name type="scientific">Actinacidiphila epipremni</name>
    <dbReference type="NCBI Taxonomy" id="2053013"/>
    <lineage>
        <taxon>Bacteria</taxon>
        <taxon>Bacillati</taxon>
        <taxon>Actinomycetota</taxon>
        <taxon>Actinomycetes</taxon>
        <taxon>Kitasatosporales</taxon>
        <taxon>Streptomycetaceae</taxon>
        <taxon>Actinacidiphila</taxon>
    </lineage>
</organism>
<keyword evidence="8" id="KW-1185">Reference proteome</keyword>
<evidence type="ECO:0000256" key="1">
    <source>
        <dbReference type="ARBA" id="ARBA00011975"/>
    </source>
</evidence>
<dbReference type="Gene3D" id="3.90.120.10">
    <property type="entry name" value="DNA Methylase, subunit A, domain 2"/>
    <property type="match status" value="1"/>
</dbReference>
<reference evidence="7 8" key="1">
    <citation type="submission" date="2020-03" db="EMBL/GenBank/DDBJ databases">
        <title>WGS of actinomycetes isolated from Thailand.</title>
        <authorList>
            <person name="Thawai C."/>
        </authorList>
    </citation>
    <scope>NUCLEOTIDE SEQUENCE [LARGE SCALE GENOMIC DNA]</scope>
    <source>
        <strain evidence="7 8">PRB2-1</strain>
    </source>
</reference>
<name>A0ABX0ZTG6_9ACTN</name>
<comment type="similarity">
    <text evidence="6">Belongs to the class I-like SAM-binding methyltransferase superfamily. C5-methyltransferase family.</text>
</comment>
<dbReference type="GO" id="GO:0032259">
    <property type="term" value="P:methylation"/>
    <property type="evidence" value="ECO:0007669"/>
    <property type="project" value="UniProtKB-KW"/>
</dbReference>
<dbReference type="EMBL" id="JAATEJ010000019">
    <property type="protein sequence ID" value="NJP46057.1"/>
    <property type="molecule type" value="Genomic_DNA"/>
</dbReference>
<evidence type="ECO:0000256" key="6">
    <source>
        <dbReference type="PROSITE-ProRule" id="PRU01016"/>
    </source>
</evidence>
<evidence type="ECO:0000256" key="2">
    <source>
        <dbReference type="ARBA" id="ARBA00022603"/>
    </source>
</evidence>
<proteinExistence type="inferred from homology"/>
<dbReference type="PANTHER" id="PTHR10629">
    <property type="entry name" value="CYTOSINE-SPECIFIC METHYLTRANSFERASE"/>
    <property type="match status" value="1"/>
</dbReference>
<sequence length="344" mass="37860">MVLPKIVSLFSGAGGLDLGYQEAGFSLSFAVDSSEWAIKTHQRNFRDTRSVAADLNALQPVGVLNLLAEILADGEPIGVIGGPPCQGFSRANPAALATDPRNRLPILYLEIVEELQKRYDVQFVLFENVLGIKDVKHEVTFAGILSKFRELGLNESVDEYCALDFGVPQNRRRVIISAFKSAEAGKNFSPRKTIGANLHVRDAIYGLPDPAYFSRGLDAGDIPHHPNHWTMRPLSRRFQRPNDAQGATRSFRRLDWDKPSPTVAYGHREIHVHPDGHRRLSIFEAMMLQGFPASFVIEGSLSAQVEQVSNAVPPPLARALGNATAKALDAAEREIRSGNEFTAK</sequence>
<accession>A0ABX0ZTG6</accession>
<comment type="caution">
    <text evidence="7">The sequence shown here is derived from an EMBL/GenBank/DDBJ whole genome shotgun (WGS) entry which is preliminary data.</text>
</comment>
<dbReference type="InterPro" id="IPR050390">
    <property type="entry name" value="C5-Methyltransferase"/>
</dbReference>
<dbReference type="Pfam" id="PF00145">
    <property type="entry name" value="DNA_methylase"/>
    <property type="match status" value="1"/>
</dbReference>
<dbReference type="GO" id="GO:0008168">
    <property type="term" value="F:methyltransferase activity"/>
    <property type="evidence" value="ECO:0007669"/>
    <property type="project" value="UniProtKB-KW"/>
</dbReference>
<evidence type="ECO:0000313" key="8">
    <source>
        <dbReference type="Proteomes" id="UP000734511"/>
    </source>
</evidence>
<keyword evidence="4 6" id="KW-0949">S-adenosyl-L-methionine</keyword>
<keyword evidence="3 6" id="KW-0808">Transferase</keyword>
<dbReference type="PROSITE" id="PS51679">
    <property type="entry name" value="SAM_MT_C5"/>
    <property type="match status" value="1"/>
</dbReference>
<dbReference type="InterPro" id="IPR001525">
    <property type="entry name" value="C5_MeTfrase"/>
</dbReference>
<evidence type="ECO:0000256" key="5">
    <source>
        <dbReference type="ARBA" id="ARBA00022747"/>
    </source>
</evidence>
<evidence type="ECO:0000256" key="4">
    <source>
        <dbReference type="ARBA" id="ARBA00022691"/>
    </source>
</evidence>
<dbReference type="InterPro" id="IPR029063">
    <property type="entry name" value="SAM-dependent_MTases_sf"/>
</dbReference>
<dbReference type="Gene3D" id="3.40.50.150">
    <property type="entry name" value="Vaccinia Virus protein VP39"/>
    <property type="match status" value="1"/>
</dbReference>
<dbReference type="PRINTS" id="PR00105">
    <property type="entry name" value="C5METTRFRASE"/>
</dbReference>
<dbReference type="SUPFAM" id="SSF53335">
    <property type="entry name" value="S-adenosyl-L-methionine-dependent methyltransferases"/>
    <property type="match status" value="1"/>
</dbReference>
<evidence type="ECO:0000256" key="3">
    <source>
        <dbReference type="ARBA" id="ARBA00022679"/>
    </source>
</evidence>
<feature type="active site" evidence="6">
    <location>
        <position position="85"/>
    </location>
</feature>
<evidence type="ECO:0000313" key="7">
    <source>
        <dbReference type="EMBL" id="NJP46057.1"/>
    </source>
</evidence>
<keyword evidence="2 6" id="KW-0489">Methyltransferase</keyword>
<dbReference type="Proteomes" id="UP000734511">
    <property type="component" value="Unassembled WGS sequence"/>
</dbReference>
<gene>
    <name evidence="7" type="ORF">HCN08_22000</name>
</gene>
<dbReference type="EC" id="2.1.1.37" evidence="1"/>
<keyword evidence="5" id="KW-0680">Restriction system</keyword>
<protein>
    <recommendedName>
        <fullName evidence="1">DNA (cytosine-5-)-methyltransferase</fullName>
        <ecNumber evidence="1">2.1.1.37</ecNumber>
    </recommendedName>
</protein>